<evidence type="ECO:0000313" key="8">
    <source>
        <dbReference type="Proteomes" id="UP000620133"/>
    </source>
</evidence>
<dbReference type="GO" id="GO:0006412">
    <property type="term" value="P:translation"/>
    <property type="evidence" value="ECO:0007669"/>
    <property type="project" value="InterPro"/>
</dbReference>
<feature type="domain" description="Large ribosomal subunit protein uL30-like ferredoxin-like fold" evidence="6">
    <location>
        <begin position="4"/>
        <end position="53"/>
    </location>
</feature>
<dbReference type="HAMAP" id="MF_01371_B">
    <property type="entry name" value="Ribosomal_uL30_B"/>
    <property type="match status" value="1"/>
</dbReference>
<dbReference type="CDD" id="cd01658">
    <property type="entry name" value="Ribosomal_L30"/>
    <property type="match status" value="1"/>
</dbReference>
<dbReference type="RefSeq" id="WP_176239735.1">
    <property type="nucleotide sequence ID" value="NZ_AP024412.1"/>
</dbReference>
<dbReference type="AlphaFoldDB" id="A0A7U9TIA3"/>
<dbReference type="NCBIfam" id="TIGR01308">
    <property type="entry name" value="rpmD_bact"/>
    <property type="match status" value="1"/>
</dbReference>
<dbReference type="Proteomes" id="UP000620133">
    <property type="component" value="Chromosome"/>
</dbReference>
<dbReference type="Gene3D" id="3.30.1390.20">
    <property type="entry name" value="Ribosomal protein L30, ferredoxin-like fold domain"/>
    <property type="match status" value="1"/>
</dbReference>
<proteinExistence type="inferred from homology"/>
<name>A0A7U9TIA3_9MOLU</name>
<dbReference type="SUPFAM" id="SSF55129">
    <property type="entry name" value="Ribosomal protein L30p/L7e"/>
    <property type="match status" value="1"/>
</dbReference>
<dbReference type="PANTHER" id="PTHR15892">
    <property type="entry name" value="MITOCHONDRIAL RIBOSOMAL PROTEIN L30"/>
    <property type="match status" value="1"/>
</dbReference>
<dbReference type="EMBL" id="AP024412">
    <property type="protein sequence ID" value="BCR35347.1"/>
    <property type="molecule type" value="Genomic_DNA"/>
</dbReference>
<gene>
    <name evidence="7" type="primary">rpmD</name>
    <name evidence="7" type="ORF">MPAN_002400</name>
</gene>
<reference evidence="7" key="1">
    <citation type="submission" date="2021-01" db="EMBL/GenBank/DDBJ databases">
        <title>Draft genome sequence of Acholeplasmataceae bacterium strain Mahy22.</title>
        <authorList>
            <person name="Watanabe M."/>
            <person name="Kojima H."/>
            <person name="Fukui M."/>
        </authorList>
    </citation>
    <scope>NUCLEOTIDE SEQUENCE</scope>
    <source>
        <strain evidence="7">Mahy22</strain>
    </source>
</reference>
<sequence length="59" mass="6609">MKLEIKLTRSLIGRKPNQVKTAHALGLRKMNQVVVKESNDAIIGMIKTISHLVSINEIE</sequence>
<dbReference type="GO" id="GO:0003735">
    <property type="term" value="F:structural constituent of ribosome"/>
    <property type="evidence" value="ECO:0007669"/>
    <property type="project" value="InterPro"/>
</dbReference>
<evidence type="ECO:0000256" key="2">
    <source>
        <dbReference type="ARBA" id="ARBA00011838"/>
    </source>
</evidence>
<keyword evidence="4" id="KW-0687">Ribonucleoprotein</keyword>
<evidence type="ECO:0000256" key="3">
    <source>
        <dbReference type="ARBA" id="ARBA00022980"/>
    </source>
</evidence>
<evidence type="ECO:0000256" key="1">
    <source>
        <dbReference type="ARBA" id="ARBA00007594"/>
    </source>
</evidence>
<organism evidence="7 8">
    <name type="scientific">Mariniplasma anaerobium</name>
    <dbReference type="NCBI Taxonomy" id="2735436"/>
    <lineage>
        <taxon>Bacteria</taxon>
        <taxon>Bacillati</taxon>
        <taxon>Mycoplasmatota</taxon>
        <taxon>Mollicutes</taxon>
        <taxon>Acholeplasmatales</taxon>
        <taxon>Acholeplasmataceae</taxon>
        <taxon>Mariniplasma</taxon>
    </lineage>
</organism>
<dbReference type="InterPro" id="IPR016082">
    <property type="entry name" value="Ribosomal_uL30_ferredoxin-like"/>
</dbReference>
<dbReference type="GO" id="GO:0022625">
    <property type="term" value="C:cytosolic large ribosomal subunit"/>
    <property type="evidence" value="ECO:0007669"/>
    <property type="project" value="TreeGrafter"/>
</dbReference>
<protein>
    <recommendedName>
        <fullName evidence="5">50S ribosomal protein L30</fullName>
    </recommendedName>
</protein>
<keyword evidence="3 7" id="KW-0689">Ribosomal protein</keyword>
<dbReference type="InterPro" id="IPR036919">
    <property type="entry name" value="Ribo_uL30_ferredoxin-like_sf"/>
</dbReference>
<comment type="subunit">
    <text evidence="2">Part of the 50S ribosomal subunit.</text>
</comment>
<keyword evidence="8" id="KW-1185">Reference proteome</keyword>
<evidence type="ECO:0000256" key="5">
    <source>
        <dbReference type="ARBA" id="ARBA00035492"/>
    </source>
</evidence>
<dbReference type="PIRSF" id="PIRSF002211">
    <property type="entry name" value="Ribosomal_L30_bac-type"/>
    <property type="match status" value="1"/>
</dbReference>
<dbReference type="Pfam" id="PF00327">
    <property type="entry name" value="Ribosomal_L30"/>
    <property type="match status" value="1"/>
</dbReference>
<dbReference type="PANTHER" id="PTHR15892:SF2">
    <property type="entry name" value="LARGE RIBOSOMAL SUBUNIT PROTEIN UL30M"/>
    <property type="match status" value="1"/>
</dbReference>
<evidence type="ECO:0000259" key="6">
    <source>
        <dbReference type="Pfam" id="PF00327"/>
    </source>
</evidence>
<accession>A0A7U9TIA3</accession>
<dbReference type="InterPro" id="IPR005996">
    <property type="entry name" value="Ribosomal_uL30_bac-type"/>
</dbReference>
<comment type="similarity">
    <text evidence="1">Belongs to the universal ribosomal protein uL30 family.</text>
</comment>
<dbReference type="KEGG" id="manr:MPAN_002400"/>
<evidence type="ECO:0000313" key="7">
    <source>
        <dbReference type="EMBL" id="BCR35347.1"/>
    </source>
</evidence>
<evidence type="ECO:0000256" key="4">
    <source>
        <dbReference type="ARBA" id="ARBA00023274"/>
    </source>
</evidence>